<dbReference type="GO" id="GO:0008233">
    <property type="term" value="F:peptidase activity"/>
    <property type="evidence" value="ECO:0007669"/>
    <property type="project" value="UniProtKB-KW"/>
</dbReference>
<comment type="subcellular location">
    <subcellularLocation>
        <location evidence="1">Membrane</location>
        <topology evidence="1">Multi-pass membrane protein</topology>
    </subcellularLocation>
</comment>
<feature type="transmembrane region" description="Helical" evidence="7">
    <location>
        <begin position="272"/>
        <end position="293"/>
    </location>
</feature>
<keyword evidence="5 7" id="KW-1133">Transmembrane helix</keyword>
<dbReference type="EMBL" id="JBHFGU010000003">
    <property type="protein sequence ID" value="MFB2620510.1"/>
    <property type="molecule type" value="Genomic_DNA"/>
</dbReference>
<evidence type="ECO:0000256" key="1">
    <source>
        <dbReference type="ARBA" id="ARBA00004141"/>
    </source>
</evidence>
<evidence type="ECO:0000256" key="2">
    <source>
        <dbReference type="ARBA" id="ARBA00009045"/>
    </source>
</evidence>
<dbReference type="Pfam" id="PF01694">
    <property type="entry name" value="Rhomboid"/>
    <property type="match status" value="1"/>
</dbReference>
<dbReference type="PANTHER" id="PTHR43731">
    <property type="entry name" value="RHOMBOID PROTEASE"/>
    <property type="match status" value="1"/>
</dbReference>
<feature type="domain" description="Peptidase S54 rhomboid" evidence="8">
    <location>
        <begin position="376"/>
        <end position="512"/>
    </location>
</feature>
<keyword evidence="10" id="KW-1185">Reference proteome</keyword>
<keyword evidence="6 7" id="KW-0472">Membrane</keyword>
<comment type="caution">
    <text evidence="9">The sequence shown here is derived from an EMBL/GenBank/DDBJ whole genome shotgun (WGS) entry which is preliminary data.</text>
</comment>
<keyword evidence="9" id="KW-0645">Protease</keyword>
<feature type="transmembrane region" description="Helical" evidence="7">
    <location>
        <begin position="12"/>
        <end position="36"/>
    </location>
</feature>
<dbReference type="EC" id="3.4.21.-" evidence="9"/>
<sequence>MRVALILKKLQLIYVPFILLCLLFVSGYSLLHWLLIIEFQLLRIDESIINFWLPLLLPWPLLFFYLRPRLKLFRFTKSNSRFIYFVIAVLLLAVPTIVAQEYLNSATGKLTQLESINALLHQPQTKYYQLNQFYIDKKHIGVQRNIEPIGKGNSELRMSLYIAMPIFAKRNESWRVGAKALAWYGKVYEKTISNRLEQHEKESLFQEFIHQSQQEFNGLNPDDFVYLDRIGPSSRYTQLLTAAQKSSVYFEGYQTVLMPVNQPFEARNGHKLAWIIGWLSFGVILWLLMSLMLKLDETQASKPMAAQLSMEKPKAELYGFLAEFKPRQGFVITPILLYINTLIFVLMAFVSQHVIALPNSVLLDWGANLRQLVLEQQVWRLISNVFLHGGLMHLVFNLYGLFFAGMFLEPLLGKWRLLWVYLCCGLVASMASIGWYEATISIGASGAIMGLFGVLIIWIWLGLLPLADNMPLALNLTLFVTASLVMGLFGGVDNAAHLGGLGSGLLLGSLLRPNKVQSQANKKPRKILG</sequence>
<dbReference type="InterPro" id="IPR050925">
    <property type="entry name" value="Rhomboid_protease_S54"/>
</dbReference>
<gene>
    <name evidence="9" type="ORF">ACE02W_11880</name>
</gene>
<evidence type="ECO:0000313" key="10">
    <source>
        <dbReference type="Proteomes" id="UP001576708"/>
    </source>
</evidence>
<organism evidence="9 10">
    <name type="scientific">Shewanella mangrovisoli</name>
    <dbReference type="NCBI Taxonomy" id="2864211"/>
    <lineage>
        <taxon>Bacteria</taxon>
        <taxon>Pseudomonadati</taxon>
        <taxon>Pseudomonadota</taxon>
        <taxon>Gammaproteobacteria</taxon>
        <taxon>Alteromonadales</taxon>
        <taxon>Shewanellaceae</taxon>
        <taxon>Shewanella</taxon>
    </lineage>
</organism>
<dbReference type="Gene3D" id="1.20.1540.10">
    <property type="entry name" value="Rhomboid-like"/>
    <property type="match status" value="1"/>
</dbReference>
<feature type="transmembrane region" description="Helical" evidence="7">
    <location>
        <begin position="442"/>
        <end position="463"/>
    </location>
</feature>
<evidence type="ECO:0000256" key="6">
    <source>
        <dbReference type="ARBA" id="ARBA00023136"/>
    </source>
</evidence>
<feature type="transmembrane region" description="Helical" evidence="7">
    <location>
        <begin position="335"/>
        <end position="355"/>
    </location>
</feature>
<evidence type="ECO:0000259" key="8">
    <source>
        <dbReference type="Pfam" id="PF01694"/>
    </source>
</evidence>
<proteinExistence type="inferred from homology"/>
<keyword evidence="3 7" id="KW-0812">Transmembrane</keyword>
<feature type="transmembrane region" description="Helical" evidence="7">
    <location>
        <begin position="48"/>
        <end position="66"/>
    </location>
</feature>
<reference evidence="9 10" key="1">
    <citation type="submission" date="2024-09" db="EMBL/GenBank/DDBJ databases">
        <authorList>
            <person name="Zhang Y."/>
        </authorList>
    </citation>
    <scope>NUCLEOTIDE SEQUENCE [LARGE SCALE GENOMIC DNA]</scope>
    <source>
        <strain evidence="9 10">ZJ318</strain>
    </source>
</reference>
<comment type="similarity">
    <text evidence="2">Belongs to the peptidase S54 family.</text>
</comment>
<feature type="transmembrane region" description="Helical" evidence="7">
    <location>
        <begin position="385"/>
        <end position="405"/>
    </location>
</feature>
<accession>A0ABV4VJM3</accession>
<feature type="transmembrane region" description="Helical" evidence="7">
    <location>
        <begin position="470"/>
        <end position="489"/>
    </location>
</feature>
<dbReference type="InterPro" id="IPR035952">
    <property type="entry name" value="Rhomboid-like_sf"/>
</dbReference>
<dbReference type="SUPFAM" id="SSF144091">
    <property type="entry name" value="Rhomboid-like"/>
    <property type="match status" value="1"/>
</dbReference>
<evidence type="ECO:0000256" key="4">
    <source>
        <dbReference type="ARBA" id="ARBA00022801"/>
    </source>
</evidence>
<dbReference type="PANTHER" id="PTHR43731:SF14">
    <property type="entry name" value="PRESENILIN-ASSOCIATED RHOMBOID-LIKE PROTEIN, MITOCHONDRIAL"/>
    <property type="match status" value="1"/>
</dbReference>
<name>A0ABV4VJM3_9GAMM</name>
<feature type="transmembrane region" description="Helical" evidence="7">
    <location>
        <begin position="82"/>
        <end position="103"/>
    </location>
</feature>
<protein>
    <submittedName>
        <fullName evidence="9">Rhomboid family intramembrane serine protease</fullName>
        <ecNumber evidence="9">3.4.21.-</ecNumber>
    </submittedName>
</protein>
<evidence type="ECO:0000313" key="9">
    <source>
        <dbReference type="EMBL" id="MFB2620510.1"/>
    </source>
</evidence>
<dbReference type="RefSeq" id="WP_342201788.1">
    <property type="nucleotide sequence ID" value="NZ_JBCATE010000003.1"/>
</dbReference>
<evidence type="ECO:0000256" key="3">
    <source>
        <dbReference type="ARBA" id="ARBA00022692"/>
    </source>
</evidence>
<dbReference type="Proteomes" id="UP001576708">
    <property type="component" value="Unassembled WGS sequence"/>
</dbReference>
<evidence type="ECO:0000256" key="7">
    <source>
        <dbReference type="SAM" id="Phobius"/>
    </source>
</evidence>
<evidence type="ECO:0000256" key="5">
    <source>
        <dbReference type="ARBA" id="ARBA00022989"/>
    </source>
</evidence>
<dbReference type="GO" id="GO:0006508">
    <property type="term" value="P:proteolysis"/>
    <property type="evidence" value="ECO:0007669"/>
    <property type="project" value="UniProtKB-KW"/>
</dbReference>
<feature type="transmembrane region" description="Helical" evidence="7">
    <location>
        <begin position="417"/>
        <end position="436"/>
    </location>
</feature>
<dbReference type="InterPro" id="IPR022764">
    <property type="entry name" value="Peptidase_S54_rhomboid_dom"/>
</dbReference>
<keyword evidence="4 9" id="KW-0378">Hydrolase</keyword>